<feature type="binding site" evidence="4">
    <location>
        <position position="117"/>
    </location>
    <ligand>
        <name>substrate</name>
    </ligand>
</feature>
<protein>
    <submittedName>
        <fullName evidence="7">CoA ester lyase</fullName>
    </submittedName>
</protein>
<evidence type="ECO:0000256" key="5">
    <source>
        <dbReference type="PIRSR" id="PIRSR015582-2"/>
    </source>
</evidence>
<gene>
    <name evidence="7" type="ORF">F9B74_06370</name>
</gene>
<evidence type="ECO:0000313" key="8">
    <source>
        <dbReference type="Proteomes" id="UP000477651"/>
    </source>
</evidence>
<keyword evidence="8" id="KW-1185">Reference proteome</keyword>
<sequence length="273" mass="30107">MKSVIQSALFVPATRIDRIEKAMATGVDVVIVDFEDAVAIETKEKAQAQFCQFLQTHQDIALWVRVNGEKSAFFEKDLAFCAEFPQIKTVMLPKAESSKVIQQAAQLSQKKIFPLIESAKGIANLNAIVHTPAVIGVSFGALDLAVDLGFEPQSEGGDVFLNQLRYQLILQSRLAGIQAPLEAVYPDFKNIKAFFQHIQRSKQMGMAGVLCIHPQQVFAVQRALQPKTEQIQWATGVLAEYERTGLAAFAYEGQMVDLPVLTLARELLNGDVS</sequence>
<evidence type="ECO:0000259" key="6">
    <source>
        <dbReference type="Pfam" id="PF03328"/>
    </source>
</evidence>
<dbReference type="InterPro" id="IPR040442">
    <property type="entry name" value="Pyrv_kinase-like_dom_sf"/>
</dbReference>
<dbReference type="RefSeq" id="WP_163764505.1">
    <property type="nucleotide sequence ID" value="NZ_JAAGYR010000011.1"/>
</dbReference>
<feature type="binding site" evidence="4">
    <location>
        <position position="65"/>
    </location>
    <ligand>
        <name>substrate</name>
    </ligand>
</feature>
<dbReference type="GO" id="GO:0016829">
    <property type="term" value="F:lyase activity"/>
    <property type="evidence" value="ECO:0007669"/>
    <property type="project" value="UniProtKB-KW"/>
</dbReference>
<dbReference type="GO" id="GO:0000287">
    <property type="term" value="F:magnesium ion binding"/>
    <property type="evidence" value="ECO:0007669"/>
    <property type="project" value="TreeGrafter"/>
</dbReference>
<comment type="cofactor">
    <cofactor evidence="1">
        <name>Mg(2+)</name>
        <dbReference type="ChEBI" id="CHEBI:18420"/>
    </cofactor>
</comment>
<name>A0A6L9Y7W8_9BURK</name>
<dbReference type="PIRSF" id="PIRSF015582">
    <property type="entry name" value="Cit_lyase_B"/>
    <property type="match status" value="1"/>
</dbReference>
<dbReference type="PANTHER" id="PTHR32308">
    <property type="entry name" value="LYASE BETA SUBUNIT, PUTATIVE (AFU_ORTHOLOGUE AFUA_4G13030)-RELATED"/>
    <property type="match status" value="1"/>
</dbReference>
<keyword evidence="7" id="KW-0456">Lyase</keyword>
<dbReference type="AlphaFoldDB" id="A0A6L9Y7W8"/>
<dbReference type="Gene3D" id="3.20.20.60">
    <property type="entry name" value="Phosphoenolpyruvate-binding domains"/>
    <property type="match status" value="1"/>
</dbReference>
<comment type="caution">
    <text evidence="7">The sequence shown here is derived from an EMBL/GenBank/DDBJ whole genome shotgun (WGS) entry which is preliminary data.</text>
</comment>
<accession>A0A6L9Y7W8</accession>
<evidence type="ECO:0000256" key="1">
    <source>
        <dbReference type="ARBA" id="ARBA00001946"/>
    </source>
</evidence>
<dbReference type="PANTHER" id="PTHR32308:SF10">
    <property type="entry name" value="CITRATE LYASE SUBUNIT BETA"/>
    <property type="match status" value="1"/>
</dbReference>
<reference evidence="7 8" key="1">
    <citation type="submission" date="2020-02" db="EMBL/GenBank/DDBJ databases">
        <title>Pelistega sp. NLN82 were isolated from wild rodents of the Hainan Island.</title>
        <authorList>
            <person name="Niu N."/>
            <person name="Zhou J."/>
        </authorList>
    </citation>
    <scope>NUCLEOTIDE SEQUENCE [LARGE SCALE GENOMIC DNA]</scope>
    <source>
        <strain evidence="7 8">NLN82</strain>
    </source>
</reference>
<dbReference type="GO" id="GO:0006107">
    <property type="term" value="P:oxaloacetate metabolic process"/>
    <property type="evidence" value="ECO:0007669"/>
    <property type="project" value="TreeGrafter"/>
</dbReference>
<evidence type="ECO:0000313" key="7">
    <source>
        <dbReference type="EMBL" id="NEN75947.1"/>
    </source>
</evidence>
<dbReference type="InterPro" id="IPR005000">
    <property type="entry name" value="Aldolase/citrate-lyase_domain"/>
</dbReference>
<organism evidence="7 8">
    <name type="scientific">Pelistega ratti</name>
    <dbReference type="NCBI Taxonomy" id="2652177"/>
    <lineage>
        <taxon>Bacteria</taxon>
        <taxon>Pseudomonadati</taxon>
        <taxon>Pseudomonadota</taxon>
        <taxon>Betaproteobacteria</taxon>
        <taxon>Burkholderiales</taxon>
        <taxon>Alcaligenaceae</taxon>
        <taxon>Pelistega</taxon>
    </lineage>
</organism>
<feature type="binding site" evidence="5">
    <location>
        <position position="117"/>
    </location>
    <ligand>
        <name>Mg(2+)</name>
        <dbReference type="ChEBI" id="CHEBI:18420"/>
    </ligand>
</feature>
<keyword evidence="2 5" id="KW-0479">Metal-binding</keyword>
<dbReference type="InterPro" id="IPR015813">
    <property type="entry name" value="Pyrv/PenolPyrv_kinase-like_dom"/>
</dbReference>
<keyword evidence="3 5" id="KW-0460">Magnesium</keyword>
<dbReference type="InterPro" id="IPR011206">
    <property type="entry name" value="Citrate_lyase_beta/mcl1/mcl2"/>
</dbReference>
<evidence type="ECO:0000256" key="4">
    <source>
        <dbReference type="PIRSR" id="PIRSR015582-1"/>
    </source>
</evidence>
<evidence type="ECO:0000256" key="2">
    <source>
        <dbReference type="ARBA" id="ARBA00022723"/>
    </source>
</evidence>
<evidence type="ECO:0000256" key="3">
    <source>
        <dbReference type="ARBA" id="ARBA00022842"/>
    </source>
</evidence>
<feature type="binding site" evidence="5">
    <location>
        <position position="143"/>
    </location>
    <ligand>
        <name>Mg(2+)</name>
        <dbReference type="ChEBI" id="CHEBI:18420"/>
    </ligand>
</feature>
<feature type="domain" description="HpcH/HpaI aldolase/citrate lyase" evidence="6">
    <location>
        <begin position="6"/>
        <end position="214"/>
    </location>
</feature>
<proteinExistence type="predicted"/>
<dbReference type="SUPFAM" id="SSF51621">
    <property type="entry name" value="Phosphoenolpyruvate/pyruvate domain"/>
    <property type="match status" value="1"/>
</dbReference>
<dbReference type="EMBL" id="JAAGYR010000011">
    <property type="protein sequence ID" value="NEN75947.1"/>
    <property type="molecule type" value="Genomic_DNA"/>
</dbReference>
<dbReference type="Proteomes" id="UP000477651">
    <property type="component" value="Unassembled WGS sequence"/>
</dbReference>
<dbReference type="Pfam" id="PF03328">
    <property type="entry name" value="HpcH_HpaI"/>
    <property type="match status" value="1"/>
</dbReference>